<dbReference type="EMBL" id="AWUE01012497">
    <property type="protein sequence ID" value="OMP09031.1"/>
    <property type="molecule type" value="Genomic_DNA"/>
</dbReference>
<comment type="caution">
    <text evidence="1">The sequence shown here is derived from an EMBL/GenBank/DDBJ whole genome shotgun (WGS) entry which is preliminary data.</text>
</comment>
<evidence type="ECO:0000313" key="2">
    <source>
        <dbReference type="Proteomes" id="UP000187203"/>
    </source>
</evidence>
<reference evidence="2" key="1">
    <citation type="submission" date="2013-09" db="EMBL/GenBank/DDBJ databases">
        <title>Corchorus olitorius genome sequencing.</title>
        <authorList>
            <person name="Alam M."/>
            <person name="Haque M.S."/>
            <person name="Islam M.S."/>
            <person name="Emdad E.M."/>
            <person name="Islam M.M."/>
            <person name="Ahmed B."/>
            <person name="Halim A."/>
            <person name="Hossen Q.M.M."/>
            <person name="Hossain M.Z."/>
            <person name="Ahmed R."/>
            <person name="Khan M.M."/>
            <person name="Islam R."/>
            <person name="Rashid M.M."/>
            <person name="Khan S.A."/>
            <person name="Rahman M.S."/>
            <person name="Alam M."/>
            <person name="Yahiya A.S."/>
            <person name="Khan M.S."/>
            <person name="Azam M.S."/>
            <person name="Haque T."/>
            <person name="Lashkar M.Z.H."/>
            <person name="Akhand A.I."/>
            <person name="Morshed G."/>
            <person name="Roy S."/>
            <person name="Uddin K.S."/>
            <person name="Rabeya T."/>
            <person name="Hossain A.S."/>
            <person name="Chowdhury A."/>
            <person name="Snigdha A.R."/>
            <person name="Mortoza M.S."/>
            <person name="Matin S.A."/>
            <person name="Hoque S.M.E."/>
            <person name="Islam M.K."/>
            <person name="Roy D.K."/>
            <person name="Haider R."/>
            <person name="Moosa M.M."/>
            <person name="Elias S.M."/>
            <person name="Hasan A.M."/>
            <person name="Jahan S."/>
            <person name="Shafiuddin M."/>
            <person name="Mahmood N."/>
            <person name="Shommy N.S."/>
        </authorList>
    </citation>
    <scope>NUCLEOTIDE SEQUENCE [LARGE SCALE GENOMIC DNA]</scope>
    <source>
        <strain evidence="2">cv. O-4</strain>
    </source>
</reference>
<organism evidence="1 2">
    <name type="scientific">Corchorus olitorius</name>
    <dbReference type="NCBI Taxonomy" id="93759"/>
    <lineage>
        <taxon>Eukaryota</taxon>
        <taxon>Viridiplantae</taxon>
        <taxon>Streptophyta</taxon>
        <taxon>Embryophyta</taxon>
        <taxon>Tracheophyta</taxon>
        <taxon>Spermatophyta</taxon>
        <taxon>Magnoliopsida</taxon>
        <taxon>eudicotyledons</taxon>
        <taxon>Gunneridae</taxon>
        <taxon>Pentapetalae</taxon>
        <taxon>rosids</taxon>
        <taxon>malvids</taxon>
        <taxon>Malvales</taxon>
        <taxon>Malvaceae</taxon>
        <taxon>Grewioideae</taxon>
        <taxon>Apeibeae</taxon>
        <taxon>Corchorus</taxon>
    </lineage>
</organism>
<gene>
    <name evidence="1" type="ORF">COLO4_05878</name>
</gene>
<sequence>MTKSPKVYFGLEKGARSSRKVKASRQFQKPQHIVDRTQNMVNKGQLIPHHTLVCYEEYTMRNIDLTMRCLAHDSQDRPTIEHILKELQEFK</sequence>
<protein>
    <submittedName>
        <fullName evidence="1">Leucine-rich repeat receptor-like protein kinase</fullName>
    </submittedName>
</protein>
<evidence type="ECO:0000313" key="1">
    <source>
        <dbReference type="EMBL" id="OMP09031.1"/>
    </source>
</evidence>
<dbReference type="Gene3D" id="1.10.510.10">
    <property type="entry name" value="Transferase(Phosphotransferase) domain 1"/>
    <property type="match status" value="1"/>
</dbReference>
<keyword evidence="1" id="KW-0418">Kinase</keyword>
<name>A0A1R3KPL6_9ROSI</name>
<keyword evidence="1" id="KW-0808">Transferase</keyword>
<dbReference type="Proteomes" id="UP000187203">
    <property type="component" value="Unassembled WGS sequence"/>
</dbReference>
<keyword evidence="1" id="KW-0675">Receptor</keyword>
<accession>A0A1R3KPL6</accession>
<dbReference type="AlphaFoldDB" id="A0A1R3KPL6"/>
<proteinExistence type="predicted"/>
<dbReference type="GO" id="GO:0016301">
    <property type="term" value="F:kinase activity"/>
    <property type="evidence" value="ECO:0007669"/>
    <property type="project" value="UniProtKB-KW"/>
</dbReference>
<keyword evidence="2" id="KW-1185">Reference proteome</keyword>